<evidence type="ECO:0000256" key="1">
    <source>
        <dbReference type="ARBA" id="ARBA00004609"/>
    </source>
</evidence>
<sequence>MRTYLSCLLPLLLVCSAQALSCHECSATGNCFQPTVCRDGSRYCLTTWTNHETIVIKSCAYTCPGYQESLAASRALCCNTDLCNSTVSLRVSWGLLVLSICLACLNR</sequence>
<evidence type="ECO:0000259" key="8">
    <source>
        <dbReference type="SMART" id="SM00134"/>
    </source>
</evidence>
<dbReference type="InterPro" id="IPR045860">
    <property type="entry name" value="Snake_toxin-like_sf"/>
</dbReference>
<dbReference type="GO" id="GO:0098552">
    <property type="term" value="C:side of membrane"/>
    <property type="evidence" value="ECO:0007669"/>
    <property type="project" value="UniProtKB-KW"/>
</dbReference>
<dbReference type="AlphaFoldDB" id="A0A5F4VQR2"/>
<evidence type="ECO:0000313" key="10">
    <source>
        <dbReference type="Proteomes" id="UP000008225"/>
    </source>
</evidence>
<reference evidence="9" key="2">
    <citation type="submission" date="2025-08" db="UniProtKB">
        <authorList>
            <consortium name="Ensembl"/>
        </authorList>
    </citation>
    <scope>IDENTIFICATION</scope>
</reference>
<dbReference type="SUPFAM" id="SSF57302">
    <property type="entry name" value="Snake toxin-like"/>
    <property type="match status" value="1"/>
</dbReference>
<dbReference type="InterPro" id="IPR035076">
    <property type="entry name" value="Toxin/TOLIP"/>
</dbReference>
<keyword evidence="2" id="KW-1003">Cell membrane</keyword>
<comment type="subcellular location">
    <subcellularLocation>
        <location evidence="1">Cell membrane</location>
        <topology evidence="1">Lipid-anchor</topology>
        <topology evidence="1">GPI-anchor</topology>
    </subcellularLocation>
</comment>
<dbReference type="OrthoDB" id="10002433at2759"/>
<dbReference type="OMA" id="IKSCAYT"/>
<dbReference type="RefSeq" id="XP_054102371.1">
    <property type="nucleotide sequence ID" value="XM_054246396.1"/>
</dbReference>
<keyword evidence="5" id="KW-0472">Membrane</keyword>
<dbReference type="Ensembl" id="ENSCJAT00000113541.2">
    <property type="protein sequence ID" value="ENSCJAP00000067845.2"/>
    <property type="gene ID" value="ENSCJAG00000059726.2"/>
</dbReference>
<evidence type="ECO:0000256" key="7">
    <source>
        <dbReference type="SAM" id="SignalP"/>
    </source>
</evidence>
<feature type="signal peptide" evidence="7">
    <location>
        <begin position="1"/>
        <end position="19"/>
    </location>
</feature>
<protein>
    <recommendedName>
        <fullName evidence="8">UPAR/Ly6 domain-containing protein</fullName>
    </recommendedName>
</protein>
<organism evidence="9 10">
    <name type="scientific">Callithrix jacchus</name>
    <name type="common">White-tufted-ear marmoset</name>
    <name type="synonym">Simia Jacchus</name>
    <dbReference type="NCBI Taxonomy" id="9483"/>
    <lineage>
        <taxon>Eukaryota</taxon>
        <taxon>Metazoa</taxon>
        <taxon>Chordata</taxon>
        <taxon>Craniata</taxon>
        <taxon>Vertebrata</taxon>
        <taxon>Euteleostomi</taxon>
        <taxon>Mammalia</taxon>
        <taxon>Eutheria</taxon>
        <taxon>Euarchontoglires</taxon>
        <taxon>Primates</taxon>
        <taxon>Haplorrhini</taxon>
        <taxon>Platyrrhini</taxon>
        <taxon>Cebidae</taxon>
        <taxon>Callitrichinae</taxon>
        <taxon>Callithrix</taxon>
        <taxon>Callithrix</taxon>
    </lineage>
</organism>
<keyword evidence="10" id="KW-1185">Reference proteome</keyword>
<keyword evidence="4 7" id="KW-0732">Signal</keyword>
<feature type="chain" id="PRO_5035172309" description="UPAR/Ly6 domain-containing protein" evidence="7">
    <location>
        <begin position="20"/>
        <end position="107"/>
    </location>
</feature>
<dbReference type="Proteomes" id="UP000008225">
    <property type="component" value="Chromosome 16"/>
</dbReference>
<evidence type="ECO:0000256" key="5">
    <source>
        <dbReference type="ARBA" id="ARBA00023136"/>
    </source>
</evidence>
<dbReference type="GO" id="GO:0005886">
    <property type="term" value="C:plasma membrane"/>
    <property type="evidence" value="ECO:0007669"/>
    <property type="project" value="UniProtKB-SubCell"/>
</dbReference>
<dbReference type="Pfam" id="PF00087">
    <property type="entry name" value="Toxin_TOLIP"/>
    <property type="match status" value="1"/>
</dbReference>
<evidence type="ECO:0000256" key="6">
    <source>
        <dbReference type="ARBA" id="ARBA00023180"/>
    </source>
</evidence>
<keyword evidence="6" id="KW-0325">Glycoprotein</keyword>
<feature type="domain" description="UPAR/Ly6" evidence="8">
    <location>
        <begin position="20"/>
        <end position="96"/>
    </location>
</feature>
<evidence type="ECO:0000256" key="3">
    <source>
        <dbReference type="ARBA" id="ARBA00022622"/>
    </source>
</evidence>
<dbReference type="InParanoid" id="A0A5F4VQR2"/>
<evidence type="ECO:0000256" key="4">
    <source>
        <dbReference type="ARBA" id="ARBA00022729"/>
    </source>
</evidence>
<gene>
    <name evidence="9" type="primary">LOC128929844</name>
</gene>
<dbReference type="Gene3D" id="2.10.60.10">
    <property type="entry name" value="CD59"/>
    <property type="match status" value="1"/>
</dbReference>
<dbReference type="InterPro" id="IPR016054">
    <property type="entry name" value="LY6_UPA_recep-like"/>
</dbReference>
<dbReference type="SMART" id="SM00134">
    <property type="entry name" value="LU"/>
    <property type="match status" value="1"/>
</dbReference>
<reference evidence="9" key="1">
    <citation type="submission" date="2009-03" db="EMBL/GenBank/DDBJ databases">
        <authorList>
            <person name="Warren W."/>
            <person name="Ye L."/>
            <person name="Minx P."/>
            <person name="Worley K."/>
            <person name="Gibbs R."/>
            <person name="Wilson R.K."/>
        </authorList>
    </citation>
    <scope>NUCLEOTIDE SEQUENCE [LARGE SCALE GENOMIC DNA]</scope>
</reference>
<keyword evidence="3" id="KW-0336">GPI-anchor</keyword>
<evidence type="ECO:0000313" key="9">
    <source>
        <dbReference type="Ensembl" id="ENSCJAP00000067845.2"/>
    </source>
</evidence>
<dbReference type="GeneID" id="128929844"/>
<name>A0A5F4VQR2_CALJA</name>
<dbReference type="KEGG" id="cjc:128929844"/>
<evidence type="ECO:0000256" key="2">
    <source>
        <dbReference type="ARBA" id="ARBA00022475"/>
    </source>
</evidence>
<dbReference type="GeneTree" id="ENSGT00730000111801"/>
<reference evidence="9" key="3">
    <citation type="submission" date="2025-09" db="UniProtKB">
        <authorList>
            <consortium name="Ensembl"/>
        </authorList>
    </citation>
    <scope>IDENTIFICATION</scope>
</reference>
<proteinExistence type="predicted"/>
<accession>A0A5F4VQR2</accession>
<keyword evidence="3" id="KW-0449">Lipoprotein</keyword>